<evidence type="ECO:0000313" key="2">
    <source>
        <dbReference type="Proteomes" id="UP000230750"/>
    </source>
</evidence>
<accession>A0A2G8KC46</accession>
<sequence length="170" mass="18638">MSGELVDMELQVNVVDIDGNNKNNGYWGIHHDVHVAEKSLSLPANAASAVISCVINSTSGFEIEKKSLFATIIVVPELRIQIDGTNVTDDKVIIGGKTIAIKCVAFRSRPPVTLQWHGLFDDSSNHSENNSRLKFRSENNDVNVIQVNHGILMWSISGLLIITGKLLYGK</sequence>
<name>A0A2G8KC46_STIJA</name>
<comment type="caution">
    <text evidence="1">The sequence shown here is derived from an EMBL/GenBank/DDBJ whole genome shotgun (WGS) entry which is preliminary data.</text>
</comment>
<organism evidence="1 2">
    <name type="scientific">Stichopus japonicus</name>
    <name type="common">Sea cucumber</name>
    <dbReference type="NCBI Taxonomy" id="307972"/>
    <lineage>
        <taxon>Eukaryota</taxon>
        <taxon>Metazoa</taxon>
        <taxon>Echinodermata</taxon>
        <taxon>Eleutherozoa</taxon>
        <taxon>Echinozoa</taxon>
        <taxon>Holothuroidea</taxon>
        <taxon>Aspidochirotacea</taxon>
        <taxon>Aspidochirotida</taxon>
        <taxon>Stichopodidae</taxon>
        <taxon>Apostichopus</taxon>
    </lineage>
</organism>
<dbReference type="EMBL" id="MRZV01000704">
    <property type="protein sequence ID" value="PIK45576.1"/>
    <property type="molecule type" value="Genomic_DNA"/>
</dbReference>
<dbReference type="Proteomes" id="UP000230750">
    <property type="component" value="Unassembled WGS sequence"/>
</dbReference>
<evidence type="ECO:0000313" key="1">
    <source>
        <dbReference type="EMBL" id="PIK45576.1"/>
    </source>
</evidence>
<reference evidence="1 2" key="1">
    <citation type="journal article" date="2017" name="PLoS Biol.">
        <title>The sea cucumber genome provides insights into morphological evolution and visceral regeneration.</title>
        <authorList>
            <person name="Zhang X."/>
            <person name="Sun L."/>
            <person name="Yuan J."/>
            <person name="Sun Y."/>
            <person name="Gao Y."/>
            <person name="Zhang L."/>
            <person name="Li S."/>
            <person name="Dai H."/>
            <person name="Hamel J.F."/>
            <person name="Liu C."/>
            <person name="Yu Y."/>
            <person name="Liu S."/>
            <person name="Lin W."/>
            <person name="Guo K."/>
            <person name="Jin S."/>
            <person name="Xu P."/>
            <person name="Storey K.B."/>
            <person name="Huan P."/>
            <person name="Zhang T."/>
            <person name="Zhou Y."/>
            <person name="Zhang J."/>
            <person name="Lin C."/>
            <person name="Li X."/>
            <person name="Xing L."/>
            <person name="Huo D."/>
            <person name="Sun M."/>
            <person name="Wang L."/>
            <person name="Mercier A."/>
            <person name="Li F."/>
            <person name="Yang H."/>
            <person name="Xiang J."/>
        </authorList>
    </citation>
    <scope>NUCLEOTIDE SEQUENCE [LARGE SCALE GENOMIC DNA]</scope>
    <source>
        <strain evidence="1">Shaxun</strain>
        <tissue evidence="1">Muscle</tissue>
    </source>
</reference>
<keyword evidence="2" id="KW-1185">Reference proteome</keyword>
<gene>
    <name evidence="1" type="ORF">BSL78_17571</name>
</gene>
<dbReference type="AlphaFoldDB" id="A0A2G8KC46"/>
<protein>
    <submittedName>
        <fullName evidence="1">Uncharacterized protein</fullName>
    </submittedName>
</protein>
<proteinExistence type="predicted"/>